<dbReference type="Proteomes" id="UP000187203">
    <property type="component" value="Unassembled WGS sequence"/>
</dbReference>
<dbReference type="SMART" id="SM00256">
    <property type="entry name" value="FBOX"/>
    <property type="match status" value="1"/>
</dbReference>
<dbReference type="InterPro" id="IPR036047">
    <property type="entry name" value="F-box-like_dom_sf"/>
</dbReference>
<dbReference type="PANTHER" id="PTHR31672">
    <property type="entry name" value="BNACNNG10540D PROTEIN"/>
    <property type="match status" value="1"/>
</dbReference>
<feature type="domain" description="F-box" evidence="1">
    <location>
        <begin position="1"/>
        <end position="51"/>
    </location>
</feature>
<evidence type="ECO:0000259" key="1">
    <source>
        <dbReference type="PROSITE" id="PS50181"/>
    </source>
</evidence>
<dbReference type="OrthoDB" id="1924677at2759"/>
<gene>
    <name evidence="2" type="ORF">COLO4_25677</name>
</gene>
<name>A0A1R3I0M3_9ROSI</name>
<dbReference type="Gene3D" id="1.20.1280.50">
    <property type="match status" value="1"/>
</dbReference>
<dbReference type="CDD" id="cd22157">
    <property type="entry name" value="F-box_AtFBW1-like"/>
    <property type="match status" value="1"/>
</dbReference>
<evidence type="ECO:0000313" key="2">
    <source>
        <dbReference type="EMBL" id="OMO76099.1"/>
    </source>
</evidence>
<proteinExistence type="predicted"/>
<dbReference type="EMBL" id="AWUE01019110">
    <property type="protein sequence ID" value="OMO76099.1"/>
    <property type="molecule type" value="Genomic_DNA"/>
</dbReference>
<organism evidence="2 3">
    <name type="scientific">Corchorus olitorius</name>
    <dbReference type="NCBI Taxonomy" id="93759"/>
    <lineage>
        <taxon>Eukaryota</taxon>
        <taxon>Viridiplantae</taxon>
        <taxon>Streptophyta</taxon>
        <taxon>Embryophyta</taxon>
        <taxon>Tracheophyta</taxon>
        <taxon>Spermatophyta</taxon>
        <taxon>Magnoliopsida</taxon>
        <taxon>eudicotyledons</taxon>
        <taxon>Gunneridae</taxon>
        <taxon>Pentapetalae</taxon>
        <taxon>rosids</taxon>
        <taxon>malvids</taxon>
        <taxon>Malvales</taxon>
        <taxon>Malvaceae</taxon>
        <taxon>Grewioideae</taxon>
        <taxon>Apeibeae</taxon>
        <taxon>Corchorus</taxon>
    </lineage>
</organism>
<dbReference type="PANTHER" id="PTHR31672:SF13">
    <property type="entry name" value="F-BOX PROTEIN CPR30-LIKE"/>
    <property type="match status" value="1"/>
</dbReference>
<keyword evidence="3" id="KW-1185">Reference proteome</keyword>
<dbReference type="Pfam" id="PF00646">
    <property type="entry name" value="F-box"/>
    <property type="match status" value="1"/>
</dbReference>
<dbReference type="STRING" id="93759.A0A1R3I0M3"/>
<protein>
    <recommendedName>
        <fullName evidence="1">F-box domain-containing protein</fullName>
    </recommendedName>
</protein>
<comment type="caution">
    <text evidence="2">The sequence shown here is derived from an EMBL/GenBank/DDBJ whole genome shotgun (WGS) entry which is preliminary data.</text>
</comment>
<evidence type="ECO:0000313" key="3">
    <source>
        <dbReference type="Proteomes" id="UP000187203"/>
    </source>
</evidence>
<dbReference type="AlphaFoldDB" id="A0A1R3I0M3"/>
<accession>A0A1R3I0M3</accession>
<dbReference type="PROSITE" id="PS50181">
    <property type="entry name" value="FBOX"/>
    <property type="match status" value="1"/>
</dbReference>
<dbReference type="SUPFAM" id="SSF81383">
    <property type="entry name" value="F-box domain"/>
    <property type="match status" value="1"/>
</dbReference>
<dbReference type="InterPro" id="IPR050796">
    <property type="entry name" value="SCF_F-box_component"/>
</dbReference>
<dbReference type="InterPro" id="IPR001810">
    <property type="entry name" value="F-box_dom"/>
</dbReference>
<reference evidence="3" key="1">
    <citation type="submission" date="2013-09" db="EMBL/GenBank/DDBJ databases">
        <title>Corchorus olitorius genome sequencing.</title>
        <authorList>
            <person name="Alam M."/>
            <person name="Haque M.S."/>
            <person name="Islam M.S."/>
            <person name="Emdad E.M."/>
            <person name="Islam M.M."/>
            <person name="Ahmed B."/>
            <person name="Halim A."/>
            <person name="Hossen Q.M.M."/>
            <person name="Hossain M.Z."/>
            <person name="Ahmed R."/>
            <person name="Khan M.M."/>
            <person name="Islam R."/>
            <person name="Rashid M.M."/>
            <person name="Khan S.A."/>
            <person name="Rahman M.S."/>
            <person name="Alam M."/>
            <person name="Yahiya A.S."/>
            <person name="Khan M.S."/>
            <person name="Azam M.S."/>
            <person name="Haque T."/>
            <person name="Lashkar M.Z.H."/>
            <person name="Akhand A.I."/>
            <person name="Morshed G."/>
            <person name="Roy S."/>
            <person name="Uddin K.S."/>
            <person name="Rabeya T."/>
            <person name="Hossain A.S."/>
            <person name="Chowdhury A."/>
            <person name="Snigdha A.R."/>
            <person name="Mortoza M.S."/>
            <person name="Matin S.A."/>
            <person name="Hoque S.M.E."/>
            <person name="Islam M.K."/>
            <person name="Roy D.K."/>
            <person name="Haider R."/>
            <person name="Moosa M.M."/>
            <person name="Elias S.M."/>
            <person name="Hasan A.M."/>
            <person name="Jahan S."/>
            <person name="Shafiuddin M."/>
            <person name="Mahmood N."/>
            <person name="Shommy N.S."/>
        </authorList>
    </citation>
    <scope>NUCLEOTIDE SEQUENCE [LARGE SCALE GENOMIC DNA]</scope>
    <source>
        <strain evidence="3">cv. O-4</strain>
    </source>
</reference>
<sequence length="184" mass="20944">MAHQSQLPEEICMEILKRLSVKSLIRFKTVCKSWRSLISTPDFIDRHFDRSAANSDKLGIVRVNESPENFCFPGPDSEIYFKTINLSPTSLGEATYITSQVVTKCQGAWSLGCCRGLLLLGVDYIDFKLLFSNPSTRESKEIPDPPYRQLEYDYIFASALGFMIQKEVFVLYTEENVDATLKYG</sequence>